<gene>
    <name evidence="1" type="ORF">APUTEX25_003187</name>
</gene>
<comment type="caution">
    <text evidence="1">The sequence shown here is derived from an EMBL/GenBank/DDBJ whole genome shotgun (WGS) entry which is preliminary data.</text>
</comment>
<organism evidence="1 2">
    <name type="scientific">Auxenochlorella protothecoides</name>
    <name type="common">Green microalga</name>
    <name type="synonym">Chlorella protothecoides</name>
    <dbReference type="NCBI Taxonomy" id="3075"/>
    <lineage>
        <taxon>Eukaryota</taxon>
        <taxon>Viridiplantae</taxon>
        <taxon>Chlorophyta</taxon>
        <taxon>core chlorophytes</taxon>
        <taxon>Trebouxiophyceae</taxon>
        <taxon>Chlorellales</taxon>
        <taxon>Chlorellaceae</taxon>
        <taxon>Auxenochlorella</taxon>
    </lineage>
</organism>
<dbReference type="EMBL" id="QOKY01000196">
    <property type="protein sequence ID" value="RMZ53653.1"/>
    <property type="molecule type" value="Genomic_DNA"/>
</dbReference>
<name>A0A3M7KSZ5_AUXPR</name>
<proteinExistence type="predicted"/>
<feature type="non-terminal residue" evidence="1">
    <location>
        <position position="164"/>
    </location>
</feature>
<protein>
    <recommendedName>
        <fullName evidence="3">CCZ1/INTU/HSP4 first Longin domain-containing protein</fullName>
    </recommendedName>
</protein>
<reference evidence="2" key="1">
    <citation type="journal article" date="2018" name="Algal Res.">
        <title>Characterization of plant carbon substrate utilization by Auxenochlorella protothecoides.</title>
        <authorList>
            <person name="Vogler B.W."/>
            <person name="Starkenburg S.R."/>
            <person name="Sudasinghe N."/>
            <person name="Schambach J.Y."/>
            <person name="Rollin J.A."/>
            <person name="Pattathil S."/>
            <person name="Barry A.N."/>
        </authorList>
    </citation>
    <scope>NUCLEOTIDE SEQUENCE [LARGE SCALE GENOMIC DNA]</scope>
    <source>
        <strain evidence="2">UTEX 25</strain>
    </source>
</reference>
<evidence type="ECO:0008006" key="3">
    <source>
        <dbReference type="Google" id="ProtNLM"/>
    </source>
</evidence>
<sequence>MVRARLGDIQFFVYDARRGARESTELEKLLAVYPSVPDPTDLLWAASDWTRTETQRSVWLSVQAQPSISLGLALAKSAIPRHATEDGVQAILVLLRSLVATLHGGVQALLDEASGVLAVRLCDPSGASAGARLTPLLVHLHSQLSSRSSALARELRNPFCAARA</sequence>
<evidence type="ECO:0000313" key="1">
    <source>
        <dbReference type="EMBL" id="RMZ53653.1"/>
    </source>
</evidence>
<evidence type="ECO:0000313" key="2">
    <source>
        <dbReference type="Proteomes" id="UP000279271"/>
    </source>
</evidence>
<dbReference type="AlphaFoldDB" id="A0A3M7KSZ5"/>
<dbReference type="Proteomes" id="UP000279271">
    <property type="component" value="Unassembled WGS sequence"/>
</dbReference>
<accession>A0A3M7KSZ5</accession>